<protein>
    <submittedName>
        <fullName evidence="2">Beta-lactamase family protein</fullName>
    </submittedName>
</protein>
<dbReference type="InterPro" id="IPR001466">
    <property type="entry name" value="Beta-lactam-related"/>
</dbReference>
<gene>
    <name evidence="2" type="ORF">HH308_23680</name>
</gene>
<dbReference type="Gene3D" id="3.40.710.10">
    <property type="entry name" value="DD-peptidase/beta-lactamase superfamily"/>
    <property type="match status" value="1"/>
</dbReference>
<dbReference type="Proteomes" id="UP000550729">
    <property type="component" value="Unassembled WGS sequence"/>
</dbReference>
<reference evidence="2 3" key="1">
    <citation type="submission" date="2020-04" db="EMBL/GenBank/DDBJ databases">
        <title>Gordonia sp. nov. TBRC 11910.</title>
        <authorList>
            <person name="Suriyachadkun C."/>
        </authorList>
    </citation>
    <scope>NUCLEOTIDE SEQUENCE [LARGE SCALE GENOMIC DNA]</scope>
    <source>
        <strain evidence="2 3">TBRC 11910</strain>
    </source>
</reference>
<evidence type="ECO:0000313" key="3">
    <source>
        <dbReference type="Proteomes" id="UP000550729"/>
    </source>
</evidence>
<accession>A0A848L6B6</accession>
<organism evidence="2 3">
    <name type="scientific">Gordonia asplenii</name>
    <dbReference type="NCBI Taxonomy" id="2725283"/>
    <lineage>
        <taxon>Bacteria</taxon>
        <taxon>Bacillati</taxon>
        <taxon>Actinomycetota</taxon>
        <taxon>Actinomycetes</taxon>
        <taxon>Mycobacteriales</taxon>
        <taxon>Gordoniaceae</taxon>
        <taxon>Gordonia</taxon>
    </lineage>
</organism>
<dbReference type="PANTHER" id="PTHR43283:SF7">
    <property type="entry name" value="BETA-LACTAMASE-RELATED DOMAIN-CONTAINING PROTEIN"/>
    <property type="match status" value="1"/>
</dbReference>
<dbReference type="PANTHER" id="PTHR43283">
    <property type="entry name" value="BETA-LACTAMASE-RELATED"/>
    <property type="match status" value="1"/>
</dbReference>
<dbReference type="EMBL" id="JABBNB010000032">
    <property type="protein sequence ID" value="NMO04223.1"/>
    <property type="molecule type" value="Genomic_DNA"/>
</dbReference>
<evidence type="ECO:0000259" key="1">
    <source>
        <dbReference type="Pfam" id="PF00144"/>
    </source>
</evidence>
<keyword evidence="3" id="KW-1185">Reference proteome</keyword>
<name>A0A848L6B6_9ACTN</name>
<evidence type="ECO:0000313" key="2">
    <source>
        <dbReference type="EMBL" id="NMO04223.1"/>
    </source>
</evidence>
<dbReference type="InterPro" id="IPR012338">
    <property type="entry name" value="Beta-lactam/transpept-like"/>
</dbReference>
<dbReference type="Pfam" id="PF00144">
    <property type="entry name" value="Beta-lactamase"/>
    <property type="match status" value="1"/>
</dbReference>
<comment type="caution">
    <text evidence="2">The sequence shown here is derived from an EMBL/GenBank/DDBJ whole genome shotgun (WGS) entry which is preliminary data.</text>
</comment>
<dbReference type="InterPro" id="IPR050789">
    <property type="entry name" value="Diverse_Enzym_Activities"/>
</dbReference>
<feature type="domain" description="Beta-lactamase-related" evidence="1">
    <location>
        <begin position="84"/>
        <end position="388"/>
    </location>
</feature>
<dbReference type="SUPFAM" id="SSF56601">
    <property type="entry name" value="beta-lactamase/transpeptidase-like"/>
    <property type="match status" value="1"/>
</dbReference>
<sequence length="422" mass="45595">MSSGDAFGVNAANWQTPPHHRWAFWHLEHFLPTRTIARATAPRVLRDGDRSPELLATVITDSDGLPRTVGEVLHNTTDTDGYVIVHDDTVIAEWYREPGAREGKHALMSVTKSFVGVVAGILVGRGLLDMGRPVTDYVPELAASGYAGVRVRDVADMRSGVSFREDYHDPTSDIAVMADWLGWQTPAGAIAPGGLYGFLRNVGPGTGPGGQFVYRSADTDVLGWVCERAAGVPMDVLIGDLVWRPMGAASDAVMLCDVHGVPLHDGGLAVTARDLARFGLLLADGGMRRDLLAHSMTDDEVHVIPPDFMRATWTVDADVRDAFATTRTEEAMPGGWYRNQFWLRPDARGADIILGLGIFGQMLFVDRTTGCVAVKFSSWQTAQSPRQLESAFRAFGAISAAVGPAISPRRRLSPPGPSVPLL</sequence>
<proteinExistence type="predicted"/>
<dbReference type="RefSeq" id="WP_170196725.1">
    <property type="nucleotide sequence ID" value="NZ_JABBNB010000032.1"/>
</dbReference>
<dbReference type="AlphaFoldDB" id="A0A848L6B6"/>